<evidence type="ECO:0000256" key="11">
    <source>
        <dbReference type="SAM" id="MobiDB-lite"/>
    </source>
</evidence>
<feature type="region of interest" description="Disordered" evidence="11">
    <location>
        <begin position="186"/>
        <end position="366"/>
    </location>
</feature>
<dbReference type="AlphaFoldDB" id="A0AAD9ZH51"/>
<dbReference type="CDD" id="cd00086">
    <property type="entry name" value="homeodomain"/>
    <property type="match status" value="1"/>
</dbReference>
<dbReference type="PROSITE" id="PS00027">
    <property type="entry name" value="HOMEOBOX_1"/>
    <property type="match status" value="1"/>
</dbReference>
<sequence>MESTENTPPSSASHDTKQANSDGEEGQYAFLVHSQDSVSQNTPPDVDNQRLARQKRRRTSPEDHAILEAEYEKNSKPDKAARIEIVNRVALGEKEVQIWFQNRRQMTRRKSRPLISTELLSNFLSSQEHSDNAHSSSFSALRSSQQLTSSQSSVFNSQSTVGGLPIILPVKPPAVATNWNVPQAKAANSSGKEAAQGSNTSCTNAPEVTNTSASSNTGEEKSQINPTTLIRSLSQTSPIKRRPAYLANRRSAPFIIHDEQRNISQPPKEGLGQTDSVHDATKSSQALKRTSSQVRLSLSLDGKAGVTTKTGMTPSPPRSQPIPLSNSAPRSQVGLQRSYSALEPTNSPMTDVFQMPYSRRPMPGRSRDARTWEFYCDSDARNALTEQAQREEKGSATAAISLIRSHSNKGKVMTPNSNKRNAHTQKPEFAKRLKGNGQKTSKPKLARATSSVARLQTTYGNAPKQKMVKAGDKDHKSSSQSAVYQEYEGDSDKENWEPGTQTTNPRRRRPANSQWVARILEESLRVPSQSSSLDNFLNREKNTPRRLGTKGSSSESSGSEVDEDVAAFMGEGVLREEEDLDCVQNLLSLSQAAWQ</sequence>
<protein>
    <recommendedName>
        <fullName evidence="12">Homeobox domain-containing protein</fullName>
    </recommendedName>
</protein>
<dbReference type="SUPFAM" id="SSF46689">
    <property type="entry name" value="Homeodomain-like"/>
    <property type="match status" value="1"/>
</dbReference>
<keyword evidence="4 9" id="KW-0371">Homeobox</keyword>
<feature type="compositionally biased region" description="Polar residues" evidence="11">
    <location>
        <begin position="34"/>
        <end position="43"/>
    </location>
</feature>
<evidence type="ECO:0000259" key="12">
    <source>
        <dbReference type="PROSITE" id="PS50071"/>
    </source>
</evidence>
<feature type="compositionally biased region" description="Polar residues" evidence="11">
    <location>
        <begin position="448"/>
        <end position="460"/>
    </location>
</feature>
<evidence type="ECO:0000256" key="1">
    <source>
        <dbReference type="ARBA" id="ARBA00004123"/>
    </source>
</evidence>
<evidence type="ECO:0000313" key="13">
    <source>
        <dbReference type="EMBL" id="KAK3178650.1"/>
    </source>
</evidence>
<dbReference type="GO" id="GO:0000981">
    <property type="term" value="F:DNA-binding transcription factor activity, RNA polymerase II-specific"/>
    <property type="evidence" value="ECO:0007669"/>
    <property type="project" value="InterPro"/>
</dbReference>
<reference evidence="13" key="1">
    <citation type="submission" date="2022-11" db="EMBL/GenBank/DDBJ databases">
        <title>Chromosomal genome sequence assembly and mating type (MAT) locus characterization of the leprose asexual lichenized fungus Lepraria neglecta (Nyl.) Erichsen.</title>
        <authorList>
            <person name="Allen J.L."/>
            <person name="Pfeffer B."/>
        </authorList>
    </citation>
    <scope>NUCLEOTIDE SEQUENCE</scope>
    <source>
        <strain evidence="13">Allen 5258</strain>
    </source>
</reference>
<proteinExistence type="predicted"/>
<accession>A0AAD9ZH51</accession>
<keyword evidence="3 9" id="KW-0238">DNA-binding</keyword>
<feature type="region of interest" description="Disordered" evidence="11">
    <location>
        <begin position="1"/>
        <end position="77"/>
    </location>
</feature>
<feature type="compositionally biased region" description="Polar residues" evidence="11">
    <location>
        <begin position="186"/>
        <end position="238"/>
    </location>
</feature>
<dbReference type="InterPro" id="IPR051000">
    <property type="entry name" value="Homeobox_DNA-bind_prot"/>
</dbReference>
<dbReference type="EMBL" id="JASNWA010000003">
    <property type="protein sequence ID" value="KAK3178650.1"/>
    <property type="molecule type" value="Genomic_DNA"/>
</dbReference>
<dbReference type="SMART" id="SM00389">
    <property type="entry name" value="HOX"/>
    <property type="match status" value="1"/>
</dbReference>
<evidence type="ECO:0000256" key="2">
    <source>
        <dbReference type="ARBA" id="ARBA00023015"/>
    </source>
</evidence>
<evidence type="ECO:0000256" key="7">
    <source>
        <dbReference type="ARBA" id="ARBA00023306"/>
    </source>
</evidence>
<dbReference type="GO" id="GO:0005634">
    <property type="term" value="C:nucleus"/>
    <property type="evidence" value="ECO:0007669"/>
    <property type="project" value="UniProtKB-SubCell"/>
</dbReference>
<name>A0AAD9ZH51_9LECA</name>
<comment type="subcellular location">
    <subcellularLocation>
        <location evidence="1 9 10">Nucleus</location>
    </subcellularLocation>
</comment>
<keyword evidence="14" id="KW-1185">Reference proteome</keyword>
<evidence type="ECO:0000256" key="4">
    <source>
        <dbReference type="ARBA" id="ARBA00023155"/>
    </source>
</evidence>
<dbReference type="Pfam" id="PF00046">
    <property type="entry name" value="Homeodomain"/>
    <property type="match status" value="1"/>
</dbReference>
<keyword evidence="7" id="KW-0131">Cell cycle</keyword>
<dbReference type="Proteomes" id="UP001276659">
    <property type="component" value="Unassembled WGS sequence"/>
</dbReference>
<comment type="subunit">
    <text evidence="8">Interacts with MCM1.</text>
</comment>
<feature type="compositionally biased region" description="Polar residues" evidence="11">
    <location>
        <begin position="1"/>
        <end position="21"/>
    </location>
</feature>
<feature type="region of interest" description="Disordered" evidence="11">
    <location>
        <begin position="527"/>
        <end position="563"/>
    </location>
</feature>
<evidence type="ECO:0000256" key="3">
    <source>
        <dbReference type="ARBA" id="ARBA00023125"/>
    </source>
</evidence>
<dbReference type="GO" id="GO:0000082">
    <property type="term" value="P:G1/S transition of mitotic cell cycle"/>
    <property type="evidence" value="ECO:0007669"/>
    <property type="project" value="UniProtKB-ARBA"/>
</dbReference>
<dbReference type="GO" id="GO:0000978">
    <property type="term" value="F:RNA polymerase II cis-regulatory region sequence-specific DNA binding"/>
    <property type="evidence" value="ECO:0007669"/>
    <property type="project" value="TreeGrafter"/>
</dbReference>
<dbReference type="PROSITE" id="PS50071">
    <property type="entry name" value="HOMEOBOX_2"/>
    <property type="match status" value="1"/>
</dbReference>
<comment type="caution">
    <text evidence="13">The sequence shown here is derived from an EMBL/GenBank/DDBJ whole genome shotgun (WGS) entry which is preliminary data.</text>
</comment>
<feature type="DNA-binding region" description="Homeobox" evidence="9">
    <location>
        <begin position="52"/>
        <end position="111"/>
    </location>
</feature>
<dbReference type="Gene3D" id="1.10.10.60">
    <property type="entry name" value="Homeodomain-like"/>
    <property type="match status" value="1"/>
</dbReference>
<dbReference type="FunFam" id="1.10.10.60:FF:000286">
    <property type="entry name" value="Homeobox transcription factor"/>
    <property type="match status" value="1"/>
</dbReference>
<dbReference type="InterPro" id="IPR009057">
    <property type="entry name" value="Homeodomain-like_sf"/>
</dbReference>
<gene>
    <name evidence="13" type="ORF">OEA41_000787</name>
</gene>
<feature type="compositionally biased region" description="Polar residues" evidence="11">
    <location>
        <begin position="322"/>
        <end position="349"/>
    </location>
</feature>
<evidence type="ECO:0000256" key="6">
    <source>
        <dbReference type="ARBA" id="ARBA00023242"/>
    </source>
</evidence>
<dbReference type="GO" id="GO:0000122">
    <property type="term" value="P:negative regulation of transcription by RNA polymerase II"/>
    <property type="evidence" value="ECO:0007669"/>
    <property type="project" value="UniProtKB-ARBA"/>
</dbReference>
<evidence type="ECO:0000256" key="5">
    <source>
        <dbReference type="ARBA" id="ARBA00023163"/>
    </source>
</evidence>
<feature type="domain" description="Homeobox" evidence="12">
    <location>
        <begin position="50"/>
        <end position="110"/>
    </location>
</feature>
<evidence type="ECO:0000256" key="10">
    <source>
        <dbReference type="RuleBase" id="RU000682"/>
    </source>
</evidence>
<keyword evidence="5" id="KW-0804">Transcription</keyword>
<evidence type="ECO:0000256" key="9">
    <source>
        <dbReference type="PROSITE-ProRule" id="PRU00108"/>
    </source>
</evidence>
<dbReference type="InterPro" id="IPR017970">
    <property type="entry name" value="Homeobox_CS"/>
</dbReference>
<keyword evidence="6 9" id="KW-0539">Nucleus</keyword>
<dbReference type="InterPro" id="IPR001356">
    <property type="entry name" value="HD"/>
</dbReference>
<dbReference type="GO" id="GO:0030154">
    <property type="term" value="P:cell differentiation"/>
    <property type="evidence" value="ECO:0007669"/>
    <property type="project" value="TreeGrafter"/>
</dbReference>
<feature type="compositionally biased region" description="Polar residues" evidence="11">
    <location>
        <begin position="282"/>
        <end position="296"/>
    </location>
</feature>
<feature type="region of interest" description="Disordered" evidence="11">
    <location>
        <begin position="409"/>
        <end position="512"/>
    </location>
</feature>
<keyword evidence="2" id="KW-0805">Transcription regulation</keyword>
<evidence type="ECO:0000256" key="8">
    <source>
        <dbReference type="ARBA" id="ARBA00065092"/>
    </source>
</evidence>
<dbReference type="PANTHER" id="PTHR24324">
    <property type="entry name" value="HOMEOBOX PROTEIN HHEX"/>
    <property type="match status" value="1"/>
</dbReference>
<evidence type="ECO:0000313" key="14">
    <source>
        <dbReference type="Proteomes" id="UP001276659"/>
    </source>
</evidence>
<organism evidence="13 14">
    <name type="scientific">Lepraria neglecta</name>
    <dbReference type="NCBI Taxonomy" id="209136"/>
    <lineage>
        <taxon>Eukaryota</taxon>
        <taxon>Fungi</taxon>
        <taxon>Dikarya</taxon>
        <taxon>Ascomycota</taxon>
        <taxon>Pezizomycotina</taxon>
        <taxon>Lecanoromycetes</taxon>
        <taxon>OSLEUM clade</taxon>
        <taxon>Lecanoromycetidae</taxon>
        <taxon>Lecanorales</taxon>
        <taxon>Lecanorineae</taxon>
        <taxon>Stereocaulaceae</taxon>
        <taxon>Lepraria</taxon>
    </lineage>
</organism>
<dbReference type="PANTHER" id="PTHR24324:SF9">
    <property type="entry name" value="HOMEOBOX DOMAIN-CONTAINING PROTEIN"/>
    <property type="match status" value="1"/>
</dbReference>
<feature type="compositionally biased region" description="Basic and acidic residues" evidence="11">
    <location>
        <begin position="59"/>
        <end position="77"/>
    </location>
</feature>